<feature type="signal peptide" evidence="1">
    <location>
        <begin position="1"/>
        <end position="20"/>
    </location>
</feature>
<evidence type="ECO:0000313" key="3">
    <source>
        <dbReference type="Proteomes" id="UP000799302"/>
    </source>
</evidence>
<evidence type="ECO:0000256" key="1">
    <source>
        <dbReference type="SAM" id="SignalP"/>
    </source>
</evidence>
<feature type="chain" id="PRO_5025469300" evidence="1">
    <location>
        <begin position="21"/>
        <end position="242"/>
    </location>
</feature>
<protein>
    <submittedName>
        <fullName evidence="2">Uncharacterized protein</fullName>
    </submittedName>
</protein>
<reference evidence="2" key="1">
    <citation type="journal article" date="2020" name="Stud. Mycol.">
        <title>101 Dothideomycetes genomes: a test case for predicting lifestyles and emergence of pathogens.</title>
        <authorList>
            <person name="Haridas S."/>
            <person name="Albert R."/>
            <person name="Binder M."/>
            <person name="Bloem J."/>
            <person name="Labutti K."/>
            <person name="Salamov A."/>
            <person name="Andreopoulos B."/>
            <person name="Baker S."/>
            <person name="Barry K."/>
            <person name="Bills G."/>
            <person name="Bluhm B."/>
            <person name="Cannon C."/>
            <person name="Castanera R."/>
            <person name="Culley D."/>
            <person name="Daum C."/>
            <person name="Ezra D."/>
            <person name="Gonzalez J."/>
            <person name="Henrissat B."/>
            <person name="Kuo A."/>
            <person name="Liang C."/>
            <person name="Lipzen A."/>
            <person name="Lutzoni F."/>
            <person name="Magnuson J."/>
            <person name="Mondo S."/>
            <person name="Nolan M."/>
            <person name="Ohm R."/>
            <person name="Pangilinan J."/>
            <person name="Park H.-J."/>
            <person name="Ramirez L."/>
            <person name="Alfaro M."/>
            <person name="Sun H."/>
            <person name="Tritt A."/>
            <person name="Yoshinaga Y."/>
            <person name="Zwiers L.-H."/>
            <person name="Turgeon B."/>
            <person name="Goodwin S."/>
            <person name="Spatafora J."/>
            <person name="Crous P."/>
            <person name="Grigoriev I."/>
        </authorList>
    </citation>
    <scope>NUCLEOTIDE SEQUENCE</scope>
    <source>
        <strain evidence="2">CBS 115976</strain>
    </source>
</reference>
<dbReference type="OrthoDB" id="5243723at2759"/>
<name>A0A6A6U4E8_9PEZI</name>
<dbReference type="Proteomes" id="UP000799302">
    <property type="component" value="Unassembled WGS sequence"/>
</dbReference>
<evidence type="ECO:0000313" key="2">
    <source>
        <dbReference type="EMBL" id="KAF2666317.1"/>
    </source>
</evidence>
<accession>A0A6A6U4E8</accession>
<dbReference type="AlphaFoldDB" id="A0A6A6U4E8"/>
<keyword evidence="3" id="KW-1185">Reference proteome</keyword>
<gene>
    <name evidence="2" type="ORF">BT63DRAFT_428081</name>
</gene>
<keyword evidence="1" id="KW-0732">Signal</keyword>
<proteinExistence type="predicted"/>
<organism evidence="2 3">
    <name type="scientific">Microthyrium microscopicum</name>
    <dbReference type="NCBI Taxonomy" id="703497"/>
    <lineage>
        <taxon>Eukaryota</taxon>
        <taxon>Fungi</taxon>
        <taxon>Dikarya</taxon>
        <taxon>Ascomycota</taxon>
        <taxon>Pezizomycotina</taxon>
        <taxon>Dothideomycetes</taxon>
        <taxon>Dothideomycetes incertae sedis</taxon>
        <taxon>Microthyriales</taxon>
        <taxon>Microthyriaceae</taxon>
        <taxon>Microthyrium</taxon>
    </lineage>
</organism>
<dbReference type="EMBL" id="MU004239">
    <property type="protein sequence ID" value="KAF2666317.1"/>
    <property type="molecule type" value="Genomic_DNA"/>
</dbReference>
<sequence length="242" mass="26134">MHLQSVVVALCLSLTASAQAAMPAGMDMSPMAGMPMMPGMTEAEIKKEKAMKGDKKKCAEIRRLTAFTKLMSNATRLDAFETKHKLTDDQRAELKAKGANATAMLQKLESNSTLATECAMVNADRKMKQECKAMKGLTKFTKFVNNATALDMFAKKKNLTEAQVQKIKDRGMNATKFLNKLESNKTLVDDCMKMMKSKGGKNGTNGGKAATSSAVSMQTSFSLLSNGAFALFLGSLGAMLML</sequence>